<dbReference type="Proteomes" id="UP000823046">
    <property type="component" value="Unassembled WGS sequence"/>
</dbReference>
<dbReference type="EMBL" id="JADAQX010000968">
    <property type="protein sequence ID" value="KAF8819092.1"/>
    <property type="molecule type" value="Genomic_DNA"/>
</dbReference>
<evidence type="ECO:0000313" key="2">
    <source>
        <dbReference type="EMBL" id="KAF8819092.1"/>
    </source>
</evidence>
<accession>A0ABQ7J520</accession>
<feature type="region of interest" description="Disordered" evidence="1">
    <location>
        <begin position="559"/>
        <end position="661"/>
    </location>
</feature>
<evidence type="ECO:0000256" key="1">
    <source>
        <dbReference type="SAM" id="MobiDB-lite"/>
    </source>
</evidence>
<protein>
    <submittedName>
        <fullName evidence="2">Uncharacterized protein</fullName>
    </submittedName>
</protein>
<feature type="compositionally biased region" description="Polar residues" evidence="1">
    <location>
        <begin position="652"/>
        <end position="661"/>
    </location>
</feature>
<feature type="compositionally biased region" description="Polar residues" evidence="1">
    <location>
        <begin position="628"/>
        <end position="638"/>
    </location>
</feature>
<proteinExistence type="predicted"/>
<keyword evidence="3" id="KW-1185">Reference proteome</keyword>
<feature type="compositionally biased region" description="Low complexity" evidence="1">
    <location>
        <begin position="559"/>
        <end position="569"/>
    </location>
</feature>
<feature type="region of interest" description="Disordered" evidence="1">
    <location>
        <begin position="725"/>
        <end position="749"/>
    </location>
</feature>
<reference evidence="2 3" key="1">
    <citation type="journal article" date="2020" name="bioRxiv">
        <title>Metabolic contributions of an alphaproteobacterial endosymbiont in the apicomplexan Cardiosporidium cionae.</title>
        <authorList>
            <person name="Hunter E.S."/>
            <person name="Paight C.J."/>
            <person name="Lane C.E."/>
        </authorList>
    </citation>
    <scope>NUCLEOTIDE SEQUENCE [LARGE SCALE GENOMIC DNA]</scope>
    <source>
        <strain evidence="2">ESH_2018</strain>
    </source>
</reference>
<organism evidence="2 3">
    <name type="scientific">Cardiosporidium cionae</name>
    <dbReference type="NCBI Taxonomy" id="476202"/>
    <lineage>
        <taxon>Eukaryota</taxon>
        <taxon>Sar</taxon>
        <taxon>Alveolata</taxon>
        <taxon>Apicomplexa</taxon>
        <taxon>Aconoidasida</taxon>
        <taxon>Nephromycida</taxon>
        <taxon>Cardiosporidium</taxon>
    </lineage>
</organism>
<name>A0ABQ7J520_9APIC</name>
<evidence type="ECO:0000313" key="3">
    <source>
        <dbReference type="Proteomes" id="UP000823046"/>
    </source>
</evidence>
<gene>
    <name evidence="2" type="ORF">IE077_001688</name>
</gene>
<feature type="region of interest" description="Disordered" evidence="1">
    <location>
        <begin position="101"/>
        <end position="139"/>
    </location>
</feature>
<feature type="compositionally biased region" description="Basic and acidic residues" evidence="1">
    <location>
        <begin position="617"/>
        <end position="627"/>
    </location>
</feature>
<comment type="caution">
    <text evidence="2">The sequence shown here is derived from an EMBL/GenBank/DDBJ whole genome shotgun (WGS) entry which is preliminary data.</text>
</comment>
<feature type="compositionally biased region" description="Low complexity" evidence="1">
    <location>
        <begin position="586"/>
        <end position="595"/>
    </location>
</feature>
<sequence>MNQIYLKEMLEDCVAHEEARNSLLEGEEACLNQSIEFLGPCFGGPMKEFFETTASRIPKSPLVSDFSVHCLDVDEAESYSLPLPLLMEPASPMAFPNPKHKDVGEAAESADTPSNVTGSDRIASGNGLPCNHGASTDSLQPTATSFIEKTEISLAVSTGPPLFNEKISSLLADEEKSELLLDALAHPQPCNAEEDTQHVAACDNEKYEPWMSVSDEKRDVEHPEASTDEATESNGPCKKWYPGFNLQLGQHGRKAFLGLIRSTYRKYPEHCGTVLDNYSPRSSISRLPYFNIKDLWELSWRFNEFIPGMWDKAIRIHDEYGKINTKRSPPLRHSHYRPSKLQKLDFSNVTHMSPSVSSEASLDTPQKVKQQRVEPIASPSLSPQAQVKREVYFKKETFTPIRFLQETPVGSLTTSALNSLCSVSSRATTAPSPFQSPNHVLVNHLADILEKQDHFIPLSSSPVSNKLPLPASTPSPKNFLQVTGFSISTPVKVSVPSPPFCLYGGASWMKGSCNGMTPMSPIQSSPSYGISQNHGVRTSLAENGSMSPLKHPEAELNSVSCVSSSNMKSRSGRKISRPLRFQECENSSNHSSSSHVSRHTFSPLVEAGGLDISSPHTTDELVEKPTDSRQTSPLALSSSEREKSSCIVGADTSGSDGSSPSAFHEDVKYKLLQLHAFSLPSITEDPLHLLDGNTGDTAMGFFTDTVTNVSDKSCLSFMKREMEKQSEPSLPYEDGIERSGSASTHDECSPINEKTISLRRFSSEGFQSKFQESEQLVTTSLLSTKQEASVQACPSTDEIDIPVENTISETSNVEITRIESSQQLFELAVQNKGFTIVDMSNYLPASCYSNVIILRCGPPLMTREARKRVMNSI</sequence>